<accession>A0A034V070</accession>
<gene>
    <name evidence="4" type="primary">ZNHI2</name>
</gene>
<reference evidence="4" key="1">
    <citation type="journal article" date="2014" name="BMC Genomics">
        <title>Characterizing the developmental transcriptome of the oriental fruit fly, Bactrocera dorsalis (Diptera: Tephritidae) through comparative genomic analysis with Drosophila melanogaster utilizing modENCODE datasets.</title>
        <authorList>
            <person name="Geib S.M."/>
            <person name="Calla B."/>
            <person name="Hall B."/>
            <person name="Hou S."/>
            <person name="Manoukis N.C."/>
        </authorList>
    </citation>
    <scope>NUCLEOTIDE SEQUENCE</scope>
    <source>
        <strain evidence="4">Punador</strain>
    </source>
</reference>
<keyword evidence="1" id="KW-0862">Zinc</keyword>
<feature type="domain" description="HIT-type" evidence="3">
    <location>
        <begin position="8"/>
        <end position="49"/>
    </location>
</feature>
<organism evidence="4">
    <name type="scientific">Bactrocera dorsalis</name>
    <name type="common">Oriental fruit fly</name>
    <name type="synonym">Dacus dorsalis</name>
    <dbReference type="NCBI Taxonomy" id="27457"/>
    <lineage>
        <taxon>Eukaryota</taxon>
        <taxon>Metazoa</taxon>
        <taxon>Ecdysozoa</taxon>
        <taxon>Arthropoda</taxon>
        <taxon>Hexapoda</taxon>
        <taxon>Insecta</taxon>
        <taxon>Pterygota</taxon>
        <taxon>Neoptera</taxon>
        <taxon>Endopterygota</taxon>
        <taxon>Diptera</taxon>
        <taxon>Brachycera</taxon>
        <taxon>Muscomorpha</taxon>
        <taxon>Tephritoidea</taxon>
        <taxon>Tephritidae</taxon>
        <taxon>Bactrocera</taxon>
        <taxon>Bactrocera</taxon>
    </lineage>
</organism>
<dbReference type="InterPro" id="IPR039646">
    <property type="entry name" value="ZNHIT2"/>
</dbReference>
<dbReference type="Pfam" id="PF04438">
    <property type="entry name" value="zf-HIT"/>
    <property type="match status" value="1"/>
</dbReference>
<dbReference type="KEGG" id="bdr:105222141"/>
<feature type="region of interest" description="Disordered" evidence="2">
    <location>
        <begin position="86"/>
        <end position="109"/>
    </location>
</feature>
<dbReference type="SUPFAM" id="SSF144232">
    <property type="entry name" value="HIT/MYND zinc finger-like"/>
    <property type="match status" value="1"/>
</dbReference>
<evidence type="ECO:0000256" key="1">
    <source>
        <dbReference type="PROSITE-ProRule" id="PRU00453"/>
    </source>
</evidence>
<dbReference type="OrthoDB" id="10005492at2759"/>
<dbReference type="InterPro" id="IPR007529">
    <property type="entry name" value="Znf_HIT"/>
</dbReference>
<proteinExistence type="predicted"/>
<evidence type="ECO:0000313" key="4">
    <source>
        <dbReference type="EMBL" id="JAC35537.1"/>
    </source>
</evidence>
<protein>
    <submittedName>
        <fullName evidence="4">Zinc finger HIT domain-containing protein 2</fullName>
    </submittedName>
</protein>
<dbReference type="RefSeq" id="XP_011197647.2">
    <property type="nucleotide sequence ID" value="XM_011199345.4"/>
</dbReference>
<evidence type="ECO:0000259" key="3">
    <source>
        <dbReference type="PROSITE" id="PS51083"/>
    </source>
</evidence>
<dbReference type="PANTHER" id="PTHR15555">
    <property type="entry name" value="ZINC FINGER HIT DOMAIN CONTAINING PROTEIN 2 PROTEIN FON -RELATED"/>
    <property type="match status" value="1"/>
</dbReference>
<evidence type="ECO:0000256" key="2">
    <source>
        <dbReference type="SAM" id="MobiDB-lite"/>
    </source>
</evidence>
<dbReference type="PROSITE" id="PS51083">
    <property type="entry name" value="ZF_HIT"/>
    <property type="match status" value="1"/>
</dbReference>
<dbReference type="AlphaFoldDB" id="A0A034V070"/>
<dbReference type="EMBL" id="GAKP01023421">
    <property type="protein sequence ID" value="JAC35537.1"/>
    <property type="molecule type" value="Transcribed_RNA"/>
</dbReference>
<dbReference type="CDD" id="cd23024">
    <property type="entry name" value="zf-HIT_ZNHIT2-3"/>
    <property type="match status" value="1"/>
</dbReference>
<dbReference type="Gene3D" id="3.30.60.190">
    <property type="match status" value="1"/>
</dbReference>
<name>A0A034V070_BACDO</name>
<sequence length="380" mass="43382">MDSPYTVCQFCEKVSFKYTCPKCNALYCSIACYKTPEHLKCTEAFYKSCIQEELSSDDRNDMKKIYEILKSIHETDAGIEHDFNAEKTESDLDEDDISDVDGDNNGYDDYDEEDLEDIATRMQNVDINDADEVWEHLSMSERAEFKKLIENNKIMDLVPEHKPWWSLKKTKIIEINNTNNDTLVPEIEKNIPKFSSIFSKAPSPCLHYNLWNILCSYAAMVRHFNGEHSTTPIEAVAHLVNLSLTLKFGTNFESVDNALTTVEIEALNTKDVGLGMSESFEPTYSVALCSLLKHDAESLMSSCHNKLAALSDIYHLIKKATNQLKISDSKKDGDFFKLFAVCNGSVMLDRKKLLHLSKKIQFLLSYVNIDNKELLEKNNK</sequence>
<dbReference type="PANTHER" id="PTHR15555:SF0">
    <property type="entry name" value="ZINC FINGER HIT DOMAIN-CONTAINING PROTEIN 2"/>
    <property type="match status" value="1"/>
</dbReference>
<dbReference type="GeneID" id="105222141"/>
<dbReference type="GO" id="GO:0008270">
    <property type="term" value="F:zinc ion binding"/>
    <property type="evidence" value="ECO:0007669"/>
    <property type="project" value="UniProtKB-UniRule"/>
</dbReference>
<keyword evidence="1" id="KW-0863">Zinc-finger</keyword>
<feature type="compositionally biased region" description="Acidic residues" evidence="2">
    <location>
        <begin position="91"/>
        <end position="109"/>
    </location>
</feature>
<keyword evidence="1" id="KW-0479">Metal-binding</keyword>